<keyword evidence="10" id="KW-1185">Reference proteome</keyword>
<evidence type="ECO:0000256" key="7">
    <source>
        <dbReference type="ARBA" id="ARBA00023244"/>
    </source>
</evidence>
<comment type="pathway">
    <text evidence="3">Porphyrin-containing compound metabolism; protoporphyrin-IX biosynthesis; 5-aminolevulinate from L-glutamyl-tRNA(Glu): step 2/2.</text>
</comment>
<evidence type="ECO:0000256" key="5">
    <source>
        <dbReference type="ARBA" id="ARBA00022898"/>
    </source>
</evidence>
<accession>A0A177HG29</accession>
<dbReference type="AlphaFoldDB" id="A0A177HG29"/>
<name>A0A177HG29_9ACTN</name>
<dbReference type="SUPFAM" id="SSF53383">
    <property type="entry name" value="PLP-dependent transferases"/>
    <property type="match status" value="1"/>
</dbReference>
<comment type="similarity">
    <text evidence="4 8">Belongs to the class-III pyridoxal-phosphate-dependent aminotransferase family. HemL subfamily.</text>
</comment>
<evidence type="ECO:0000313" key="9">
    <source>
        <dbReference type="EMBL" id="OAH09287.1"/>
    </source>
</evidence>
<keyword evidence="5 8" id="KW-0663">Pyridoxal phosphate</keyword>
<comment type="cofactor">
    <cofactor evidence="2 8">
        <name>pyridoxal 5'-phosphate</name>
        <dbReference type="ChEBI" id="CHEBI:597326"/>
    </cofactor>
</comment>
<dbReference type="NCBIfam" id="NF000818">
    <property type="entry name" value="PRK00062.1"/>
    <property type="match status" value="1"/>
</dbReference>
<keyword evidence="8" id="KW-0963">Cytoplasm</keyword>
<sequence length="485" mass="50497">MRGRAPYDREQTRVVRRRETLTGGLEPGRTLRGMAEANNIPGSASSPAATAPYPYEAPVSQGLFDRAGRVTPGGVNSPVRAFRAVGGTPRFMVSGTGPYLTDADGREYVDLVCSWGPMILGHSHPEVIAAVQEAVARGTSFGTPGEGEVALAEEIVARVEPVEQVRLVSSGTEATMSAIRLARGFTGRAKVIKFAGCYHGHVDALLAAAGSGVATFALPDTPGVTGAQAGDTIVLPYNDLDAVHAAFAAHPGEIACVITEASPGNMGVVPPLPGFNAGLKAACAENGALYISDEVMTGFRTSKAGWYGVDGVRPDLMTFGKVMGGGFPAAAFGGRADVMAHLAPAGPVYQAGTLSGNPVATAAGLAQLRLLDDAAYEKLDAVSREIRGLVTDALTKEGVAHRLQNASNMFSVFFTDGDVRTYEDAKAQEAFRFNAFFHSMLAQGVYLPPSAFEAWFVSTAHDERAIERIAAALPAAARAAAEATA</sequence>
<dbReference type="PROSITE" id="PS00600">
    <property type="entry name" value="AA_TRANSFER_CLASS_3"/>
    <property type="match status" value="1"/>
</dbReference>
<dbReference type="FunFam" id="3.40.640.10:FF:000021">
    <property type="entry name" value="Glutamate-1-semialdehyde 2,1-aminomutase"/>
    <property type="match status" value="1"/>
</dbReference>
<comment type="catalytic activity">
    <reaction evidence="1 8">
        <text>(S)-4-amino-5-oxopentanoate = 5-aminolevulinate</text>
        <dbReference type="Rhea" id="RHEA:14265"/>
        <dbReference type="ChEBI" id="CHEBI:57501"/>
        <dbReference type="ChEBI" id="CHEBI:356416"/>
        <dbReference type="EC" id="5.4.3.8"/>
    </reaction>
</comment>
<dbReference type="GO" id="GO:0042286">
    <property type="term" value="F:glutamate-1-semialdehyde 2,1-aminomutase activity"/>
    <property type="evidence" value="ECO:0007669"/>
    <property type="project" value="UniProtKB-UniRule"/>
</dbReference>
<dbReference type="CDD" id="cd00610">
    <property type="entry name" value="OAT_like"/>
    <property type="match status" value="1"/>
</dbReference>
<dbReference type="Pfam" id="PF00202">
    <property type="entry name" value="Aminotran_3"/>
    <property type="match status" value="1"/>
</dbReference>
<evidence type="ECO:0000256" key="3">
    <source>
        <dbReference type="ARBA" id="ARBA00004819"/>
    </source>
</evidence>
<dbReference type="InterPro" id="IPR015424">
    <property type="entry name" value="PyrdxlP-dep_Trfase"/>
</dbReference>
<dbReference type="GO" id="GO:0008483">
    <property type="term" value="F:transaminase activity"/>
    <property type="evidence" value="ECO:0007669"/>
    <property type="project" value="InterPro"/>
</dbReference>
<dbReference type="STRING" id="1716141.STSP_73710"/>
<dbReference type="HAMAP" id="MF_00375">
    <property type="entry name" value="HemL_aminotrans_3"/>
    <property type="match status" value="1"/>
</dbReference>
<evidence type="ECO:0000256" key="2">
    <source>
        <dbReference type="ARBA" id="ARBA00001933"/>
    </source>
</evidence>
<dbReference type="EMBL" id="LOHS01000206">
    <property type="protein sequence ID" value="OAH09287.1"/>
    <property type="molecule type" value="Genomic_DNA"/>
</dbReference>
<dbReference type="PANTHER" id="PTHR43713">
    <property type="entry name" value="GLUTAMATE-1-SEMIALDEHYDE 2,1-AMINOMUTASE"/>
    <property type="match status" value="1"/>
</dbReference>
<gene>
    <name evidence="8 9" type="primary">hemL</name>
    <name evidence="9" type="ORF">STSP_73710</name>
</gene>
<dbReference type="InterPro" id="IPR004639">
    <property type="entry name" value="4pyrrol_synth_GluAld_NH2Trfase"/>
</dbReference>
<dbReference type="PATRIC" id="fig|1716141.3.peg.7814"/>
<dbReference type="InterPro" id="IPR015422">
    <property type="entry name" value="PyrdxlP-dep_Trfase_small"/>
</dbReference>
<dbReference type="InterPro" id="IPR005814">
    <property type="entry name" value="Aminotrans_3"/>
</dbReference>
<keyword evidence="6 8" id="KW-0413">Isomerase</keyword>
<comment type="caution">
    <text evidence="9">The sequence shown here is derived from an EMBL/GenBank/DDBJ whole genome shotgun (WGS) entry which is preliminary data.</text>
</comment>
<evidence type="ECO:0000313" key="10">
    <source>
        <dbReference type="Proteomes" id="UP000077381"/>
    </source>
</evidence>
<evidence type="ECO:0000256" key="6">
    <source>
        <dbReference type="ARBA" id="ARBA00023235"/>
    </source>
</evidence>
<proteinExistence type="inferred from homology"/>
<keyword evidence="7 8" id="KW-0627">Porphyrin biosynthesis</keyword>
<comment type="subcellular location">
    <subcellularLocation>
        <location evidence="8">Cytoplasm</location>
    </subcellularLocation>
</comment>
<dbReference type="GO" id="GO:0030170">
    <property type="term" value="F:pyridoxal phosphate binding"/>
    <property type="evidence" value="ECO:0007669"/>
    <property type="project" value="InterPro"/>
</dbReference>
<dbReference type="UniPathway" id="UPA00251">
    <property type="reaction ID" value="UER00317"/>
</dbReference>
<evidence type="ECO:0000256" key="4">
    <source>
        <dbReference type="ARBA" id="ARBA00008981"/>
    </source>
</evidence>
<dbReference type="GO" id="GO:0006782">
    <property type="term" value="P:protoporphyrinogen IX biosynthetic process"/>
    <property type="evidence" value="ECO:0007669"/>
    <property type="project" value="UniProtKB-UniRule"/>
</dbReference>
<organism evidence="9 10">
    <name type="scientific">Streptomyces jeddahensis</name>
    <dbReference type="NCBI Taxonomy" id="1716141"/>
    <lineage>
        <taxon>Bacteria</taxon>
        <taxon>Bacillati</taxon>
        <taxon>Actinomycetota</taxon>
        <taxon>Actinomycetes</taxon>
        <taxon>Kitasatosporales</taxon>
        <taxon>Streptomycetaceae</taxon>
        <taxon>Streptomyces</taxon>
    </lineage>
</organism>
<dbReference type="InterPro" id="IPR049704">
    <property type="entry name" value="Aminotrans_3_PPA_site"/>
</dbReference>
<dbReference type="PANTHER" id="PTHR43713:SF3">
    <property type="entry name" value="GLUTAMATE-1-SEMIALDEHYDE 2,1-AMINOMUTASE 1, CHLOROPLASTIC-RELATED"/>
    <property type="match status" value="1"/>
</dbReference>
<dbReference type="InterPro" id="IPR015421">
    <property type="entry name" value="PyrdxlP-dep_Trfase_major"/>
</dbReference>
<reference evidence="9 10" key="1">
    <citation type="submission" date="2015-12" db="EMBL/GenBank/DDBJ databases">
        <title>Genome sequence of Streptomyces sp. G25.</title>
        <authorList>
            <person name="Poehlein A."/>
            <person name="Roettig A."/>
            <person name="Hiessl S."/>
            <person name="Hauschild P."/>
            <person name="Schauer J."/>
            <person name="Madkour M.H."/>
            <person name="Al-Ansari A.M."/>
            <person name="Almakishah N.H."/>
            <person name="Steinbuechel A."/>
            <person name="Daniel R."/>
        </authorList>
    </citation>
    <scope>NUCLEOTIDE SEQUENCE [LARGE SCALE GENOMIC DNA]</scope>
    <source>
        <strain evidence="10">G25(2015)</strain>
    </source>
</reference>
<protein>
    <recommendedName>
        <fullName evidence="8">Glutamate-1-semialdehyde 2,1-aminomutase</fullName>
        <shortName evidence="8">GSA</shortName>
        <ecNumber evidence="8">5.4.3.8</ecNumber>
    </recommendedName>
    <alternativeName>
        <fullName evidence="8">Glutamate-1-semialdehyde aminotransferase</fullName>
        <shortName evidence="8">GSA-AT</shortName>
    </alternativeName>
</protein>
<dbReference type="Gene3D" id="3.90.1150.10">
    <property type="entry name" value="Aspartate Aminotransferase, domain 1"/>
    <property type="match status" value="1"/>
</dbReference>
<dbReference type="EC" id="5.4.3.8" evidence="8"/>
<dbReference type="Proteomes" id="UP000077381">
    <property type="component" value="Unassembled WGS sequence"/>
</dbReference>
<comment type="subunit">
    <text evidence="8">Homodimer.</text>
</comment>
<dbReference type="NCBIfam" id="TIGR00713">
    <property type="entry name" value="hemL"/>
    <property type="match status" value="1"/>
</dbReference>
<dbReference type="GO" id="GO:0005737">
    <property type="term" value="C:cytoplasm"/>
    <property type="evidence" value="ECO:0007669"/>
    <property type="project" value="UniProtKB-SubCell"/>
</dbReference>
<feature type="modified residue" description="N6-(pyridoxal phosphate)lysine" evidence="8">
    <location>
        <position position="321"/>
    </location>
</feature>
<evidence type="ECO:0000256" key="8">
    <source>
        <dbReference type="HAMAP-Rule" id="MF_00375"/>
    </source>
</evidence>
<dbReference type="Gene3D" id="3.40.640.10">
    <property type="entry name" value="Type I PLP-dependent aspartate aminotransferase-like (Major domain)"/>
    <property type="match status" value="1"/>
</dbReference>
<evidence type="ECO:0000256" key="1">
    <source>
        <dbReference type="ARBA" id="ARBA00001579"/>
    </source>
</evidence>